<dbReference type="PANTHER" id="PTHR24419:SF18">
    <property type="entry name" value="SERINE_THREONINE-PROTEIN KINASE HASPIN"/>
    <property type="match status" value="1"/>
</dbReference>
<proteinExistence type="predicted"/>
<evidence type="ECO:0000256" key="7">
    <source>
        <dbReference type="ARBA" id="ARBA00047899"/>
    </source>
</evidence>
<accession>A0ABP1G622</accession>
<dbReference type="EC" id="2.7.11.1" evidence="1"/>
<dbReference type="InterPro" id="IPR024604">
    <property type="entry name" value="GSG2_C"/>
</dbReference>
<keyword evidence="6" id="KW-0067">ATP-binding</keyword>
<dbReference type="Gene3D" id="3.30.200.20">
    <property type="entry name" value="Phosphorylase Kinase, domain 1"/>
    <property type="match status" value="1"/>
</dbReference>
<evidence type="ECO:0000259" key="10">
    <source>
        <dbReference type="PROSITE" id="PS50011"/>
    </source>
</evidence>
<evidence type="ECO:0000256" key="2">
    <source>
        <dbReference type="ARBA" id="ARBA00022527"/>
    </source>
</evidence>
<evidence type="ECO:0000256" key="8">
    <source>
        <dbReference type="ARBA" id="ARBA00048679"/>
    </source>
</evidence>
<dbReference type="SMART" id="SM01331">
    <property type="entry name" value="DUF3635"/>
    <property type="match status" value="1"/>
</dbReference>
<dbReference type="InterPro" id="IPR011009">
    <property type="entry name" value="Kinase-like_dom_sf"/>
</dbReference>
<feature type="compositionally biased region" description="Polar residues" evidence="9">
    <location>
        <begin position="61"/>
        <end position="73"/>
    </location>
</feature>
<evidence type="ECO:0000256" key="4">
    <source>
        <dbReference type="ARBA" id="ARBA00022741"/>
    </source>
</evidence>
<dbReference type="Proteomes" id="UP001497392">
    <property type="component" value="Unassembled WGS sequence"/>
</dbReference>
<dbReference type="Pfam" id="PF12330">
    <property type="entry name" value="Haspin_kinase"/>
    <property type="match status" value="1"/>
</dbReference>
<feature type="region of interest" description="Disordered" evidence="9">
    <location>
        <begin position="349"/>
        <end position="374"/>
    </location>
</feature>
<keyword evidence="4" id="KW-0547">Nucleotide-binding</keyword>
<name>A0ABP1G622_9CHLO</name>
<evidence type="ECO:0000256" key="6">
    <source>
        <dbReference type="ARBA" id="ARBA00022840"/>
    </source>
</evidence>
<organism evidence="11 12">
    <name type="scientific">Coccomyxa viridis</name>
    <dbReference type="NCBI Taxonomy" id="1274662"/>
    <lineage>
        <taxon>Eukaryota</taxon>
        <taxon>Viridiplantae</taxon>
        <taxon>Chlorophyta</taxon>
        <taxon>core chlorophytes</taxon>
        <taxon>Trebouxiophyceae</taxon>
        <taxon>Trebouxiophyceae incertae sedis</taxon>
        <taxon>Coccomyxaceae</taxon>
        <taxon>Coccomyxa</taxon>
    </lineage>
</organism>
<dbReference type="InterPro" id="IPR000719">
    <property type="entry name" value="Prot_kinase_dom"/>
</dbReference>
<evidence type="ECO:0000313" key="11">
    <source>
        <dbReference type="EMBL" id="CAL5225984.1"/>
    </source>
</evidence>
<sequence>MSHSIHVASKEVSSTKENAEHTPSSRSTRAITAETASPTLTDFLTPISEAQGSPPEAFLSARTQLQHDASSSKAGRLGRSGQEGFDEPAGEQGGKDRRGNYPRRIAPSRGEQQGAAHAAYMARMAAHFAEVDDFDLTVDSPSAAGAASPDLAPEPAAETAALAAEACAAGHTHSDSAAAGESMPDAASTRTAQWLQAIPRPDARLEKGASGPKADHSSAAESAIPEAARMGTHDSGLRDPTAPGQELRGQCGGAAKASERPLAAVRAETECRRLTLTAPKEEEPCDGRLSLAHARKSLAGAQLQQMVSQDAQQNGQRRSSVYQALSSRLSLSQSLSRVSLGLSGALNRLSLGPGAGRRDSVTKAEGREAPAAEARHEAALVDLKKRAVSPIAESPELSERDTLATPEAVSLVADSSTAQAAQREAPSSIQEVTEGLSQQLDAKLHISEEGGVEPEQAAVPEQDLTPLQLLLKLCDQQTDVEALPSMEQMLSQHVKLRTVKKIGEGTFGEAFKGGDVVFKIVPMEGNLLVNGESQKKAEEITAEVAIALTLSQLHPEAGVAALNSTHGFVQTHSVTVCRGRYASALVKEWHAWDKRNGSENDPVDMFGEDQLFVIFVVANGGADLEHFEVHSFEEARSIILQTVLALAVAEEAVQFEHRDLHWGNLLIKRVPAGQRIACTLRGVDIVAESHGVQITLIDFTLSRLCTIDGSGAYCDLDADPELFQGPKGDCQADTYRRMRKATKGRWEGFHPATNALWMHYLADNLLNLKAFPLEPSQKKRLRDFRKRALSGQSCSDLLMDEFLKGSWLAGGK</sequence>
<comment type="caution">
    <text evidence="11">The sequence shown here is derived from an EMBL/GenBank/DDBJ whole genome shotgun (WGS) entry which is preliminary data.</text>
</comment>
<protein>
    <recommendedName>
        <fullName evidence="1">non-specific serine/threonine protein kinase</fullName>
        <ecNumber evidence="1">2.7.11.1</ecNumber>
    </recommendedName>
</protein>
<dbReference type="SUPFAM" id="SSF56112">
    <property type="entry name" value="Protein kinase-like (PK-like)"/>
    <property type="match status" value="1"/>
</dbReference>
<feature type="compositionally biased region" description="Low complexity" evidence="9">
    <location>
        <begin position="219"/>
        <end position="228"/>
    </location>
</feature>
<feature type="compositionally biased region" description="Basic and acidic residues" evidence="9">
    <location>
        <begin position="204"/>
        <end position="218"/>
    </location>
</feature>
<reference evidence="11 12" key="1">
    <citation type="submission" date="2024-06" db="EMBL/GenBank/DDBJ databases">
        <authorList>
            <person name="Kraege A."/>
            <person name="Thomma B."/>
        </authorList>
    </citation>
    <scope>NUCLEOTIDE SEQUENCE [LARGE SCALE GENOMIC DNA]</scope>
</reference>
<gene>
    <name evidence="11" type="primary">g8786</name>
    <name evidence="11" type="ORF">VP750_LOCUS7890</name>
</gene>
<evidence type="ECO:0000256" key="1">
    <source>
        <dbReference type="ARBA" id="ARBA00012513"/>
    </source>
</evidence>
<feature type="region of interest" description="Disordered" evidence="9">
    <location>
        <begin position="414"/>
        <end position="436"/>
    </location>
</feature>
<feature type="compositionally biased region" description="Polar residues" evidence="9">
    <location>
        <begin position="21"/>
        <end position="42"/>
    </location>
</feature>
<feature type="region of interest" description="Disordered" evidence="9">
    <location>
        <begin position="204"/>
        <end position="264"/>
    </location>
</feature>
<feature type="region of interest" description="Disordered" evidence="9">
    <location>
        <begin position="1"/>
        <end position="116"/>
    </location>
</feature>
<evidence type="ECO:0000256" key="9">
    <source>
        <dbReference type="SAM" id="MobiDB-lite"/>
    </source>
</evidence>
<evidence type="ECO:0000313" key="12">
    <source>
        <dbReference type="Proteomes" id="UP001497392"/>
    </source>
</evidence>
<keyword evidence="5" id="KW-0418">Kinase</keyword>
<feature type="compositionally biased region" description="Basic and acidic residues" evidence="9">
    <location>
        <begin position="356"/>
        <end position="374"/>
    </location>
</feature>
<keyword evidence="12" id="KW-1185">Reference proteome</keyword>
<keyword evidence="3" id="KW-0808">Transferase</keyword>
<dbReference type="Gene3D" id="1.10.510.10">
    <property type="entry name" value="Transferase(Phosphotransferase) domain 1"/>
    <property type="match status" value="1"/>
</dbReference>
<feature type="domain" description="Protein kinase" evidence="10">
    <location>
        <begin position="496"/>
        <end position="812"/>
    </location>
</feature>
<comment type="catalytic activity">
    <reaction evidence="8">
        <text>L-seryl-[protein] + ATP = O-phospho-L-seryl-[protein] + ADP + H(+)</text>
        <dbReference type="Rhea" id="RHEA:17989"/>
        <dbReference type="Rhea" id="RHEA-COMP:9863"/>
        <dbReference type="Rhea" id="RHEA-COMP:11604"/>
        <dbReference type="ChEBI" id="CHEBI:15378"/>
        <dbReference type="ChEBI" id="CHEBI:29999"/>
        <dbReference type="ChEBI" id="CHEBI:30616"/>
        <dbReference type="ChEBI" id="CHEBI:83421"/>
        <dbReference type="ChEBI" id="CHEBI:456216"/>
        <dbReference type="EC" id="2.7.11.1"/>
    </reaction>
</comment>
<comment type="catalytic activity">
    <reaction evidence="7">
        <text>L-threonyl-[protein] + ATP = O-phospho-L-threonyl-[protein] + ADP + H(+)</text>
        <dbReference type="Rhea" id="RHEA:46608"/>
        <dbReference type="Rhea" id="RHEA-COMP:11060"/>
        <dbReference type="Rhea" id="RHEA-COMP:11605"/>
        <dbReference type="ChEBI" id="CHEBI:15378"/>
        <dbReference type="ChEBI" id="CHEBI:30013"/>
        <dbReference type="ChEBI" id="CHEBI:30616"/>
        <dbReference type="ChEBI" id="CHEBI:61977"/>
        <dbReference type="ChEBI" id="CHEBI:456216"/>
        <dbReference type="EC" id="2.7.11.1"/>
    </reaction>
</comment>
<keyword evidence="2" id="KW-0723">Serine/threonine-protein kinase</keyword>
<evidence type="ECO:0000256" key="3">
    <source>
        <dbReference type="ARBA" id="ARBA00022679"/>
    </source>
</evidence>
<dbReference type="EMBL" id="CAXHTA020000015">
    <property type="protein sequence ID" value="CAL5225984.1"/>
    <property type="molecule type" value="Genomic_DNA"/>
</dbReference>
<dbReference type="PROSITE" id="PS50011">
    <property type="entry name" value="PROTEIN_KINASE_DOM"/>
    <property type="match status" value="1"/>
</dbReference>
<dbReference type="PANTHER" id="PTHR24419">
    <property type="entry name" value="INTERLEUKIN-1 RECEPTOR-ASSOCIATED KINASE"/>
    <property type="match status" value="1"/>
</dbReference>
<evidence type="ECO:0000256" key="5">
    <source>
        <dbReference type="ARBA" id="ARBA00022777"/>
    </source>
</evidence>